<dbReference type="PROSITE" id="PS51099">
    <property type="entry name" value="PTS_EIIB_TYPE_2"/>
    <property type="match status" value="1"/>
</dbReference>
<reference evidence="15 16" key="2">
    <citation type="submission" date="2024-02" db="EMBL/GenBank/DDBJ databases">
        <title>The Genome Sequence of Enterococcus sp. DIV0159.</title>
        <authorList>
            <person name="Earl A."/>
            <person name="Manson A."/>
            <person name="Gilmore M."/>
            <person name="Sanders J."/>
            <person name="Shea T."/>
            <person name="Howe W."/>
            <person name="Livny J."/>
            <person name="Cuomo C."/>
            <person name="Neafsey D."/>
            <person name="Birren B."/>
        </authorList>
    </citation>
    <scope>NUCLEOTIDE SEQUENCE [LARGE SCALE GENOMIC DNA]</scope>
    <source>
        <strain evidence="15 16">665A</strain>
    </source>
</reference>
<dbReference type="CDD" id="cd05568">
    <property type="entry name" value="PTS_IIB_bgl_like"/>
    <property type="match status" value="1"/>
</dbReference>
<evidence type="ECO:0000259" key="13">
    <source>
        <dbReference type="PROSITE" id="PS51099"/>
    </source>
</evidence>
<name>A0ABV0EK20_9ENTE</name>
<keyword evidence="5" id="KW-0808">Transferase</keyword>
<evidence type="ECO:0000313" key="15">
    <source>
        <dbReference type="EMBL" id="MEO1768968.1"/>
    </source>
</evidence>
<dbReference type="EMBL" id="JAFREL020000001">
    <property type="protein sequence ID" value="MEO1768968.1"/>
    <property type="molecule type" value="Genomic_DNA"/>
</dbReference>
<evidence type="ECO:0000259" key="12">
    <source>
        <dbReference type="PROSITE" id="PS51094"/>
    </source>
</evidence>
<comment type="subcellular location">
    <subcellularLocation>
        <location evidence="1">Cytoplasm</location>
    </subcellularLocation>
</comment>
<dbReference type="Gene3D" id="1.10.1790.10">
    <property type="entry name" value="PRD domain"/>
    <property type="match status" value="1"/>
</dbReference>
<keyword evidence="8" id="KW-0010">Activator</keyword>
<feature type="domain" description="PTS EIIA type-2" evidence="12">
    <location>
        <begin position="537"/>
        <end position="678"/>
    </location>
</feature>
<comment type="function">
    <text evidence="9">The phosphoenolpyruvate-dependent sugar phosphotransferase system (sugar PTS), a major carbohydrate active transport system, catalyzes the phosphorylation of incoming sugar substrates concomitantly with their translocation across the cell membrane. The enzyme II UlaABC PTS system is involved in ascorbate transport.</text>
</comment>
<evidence type="ECO:0000256" key="5">
    <source>
        <dbReference type="ARBA" id="ARBA00022679"/>
    </source>
</evidence>
<dbReference type="Gene3D" id="3.40.930.10">
    <property type="entry name" value="Mannitol-specific EII, Chain A"/>
    <property type="match status" value="1"/>
</dbReference>
<dbReference type="Proteomes" id="UP000664357">
    <property type="component" value="Unassembled WGS sequence"/>
</dbReference>
<dbReference type="InterPro" id="IPR013011">
    <property type="entry name" value="PTS_EIIB_2"/>
</dbReference>
<evidence type="ECO:0000259" key="14">
    <source>
        <dbReference type="PROSITE" id="PS51372"/>
    </source>
</evidence>
<gene>
    <name evidence="15" type="ORF">JZO67_000907</name>
</gene>
<keyword evidence="4" id="KW-0597">Phosphoprotein</keyword>
<dbReference type="InterPro" id="IPR002178">
    <property type="entry name" value="PTS_EIIA_type-2_dom"/>
</dbReference>
<dbReference type="PANTHER" id="PTHR36203:SF1">
    <property type="entry name" value="ASCORBATE-SPECIFIC PTS SYSTEM EIIA COMPONENT"/>
    <property type="match status" value="1"/>
</dbReference>
<evidence type="ECO:0000256" key="3">
    <source>
        <dbReference type="ARBA" id="ARBA00022490"/>
    </source>
</evidence>
<keyword evidence="7" id="KW-0418">Kinase</keyword>
<protein>
    <recommendedName>
        <fullName evidence="10">Ascorbate-specific PTS system EIIA component</fullName>
    </recommendedName>
    <alternativeName>
        <fullName evidence="11">Ascorbate-specific phosphotransferase enzyme IIA component</fullName>
    </alternativeName>
</protein>
<keyword evidence="6" id="KW-0598">Phosphotransferase system</keyword>
<keyword evidence="3" id="KW-0963">Cytoplasm</keyword>
<dbReference type="PROSITE" id="PS51094">
    <property type="entry name" value="PTS_EIIA_TYPE_2"/>
    <property type="match status" value="1"/>
</dbReference>
<evidence type="ECO:0000256" key="2">
    <source>
        <dbReference type="ARBA" id="ARBA00022448"/>
    </source>
</evidence>
<sequence length="680" mass="79360">MKDETLDMLAEIVRSPGIGLGSLQKKLVLDTGKSETILKKINVLLEEHGYPPIVRKNKRLWVSLDLEELEQLEHSVETEQLYALSRKTRLILMTLIIFTQKYTSLNVLANQLHVSKNTIVNDLALIKEQLVKEDIQVGYSRKTGYYFLGKEIAIRIMLIRQLHLLIDGKAQEKLLVTYTTIELTEIYQEKEKLLKLERLLHTQFSNRQLKLLCLLIPLLRVRCLNYQEISTGEYRAIIQIIAASDYQRITQAMAGANLCNEASKKEKAFLVIQLLSANVIKSRGEKMPQLGEVIDAVIERFERRSVIFFEDRKRLKQMLYQHLGPAIYRIKYGIPYEDHDIEPIIKEYQAVFPMAKQALRPLENYYQIQFTEIETVYVGLIFQSFLTKGYLMEQQQRVRAIVVCENGVSVSNLLYQTLGQCFPMIDFVCNISAREFYENPLVYEDIEVVFSTIYLRTTKKIFVVSPLLTQEDRQRLIRMVNKELYNREQGISVEDILNLVKKEVRLPDEEKLRSRLNEYFNLPKKQEQLVLDSKFHRLLPEERIKVSKRQFSFNEAIQCVAEPLLKSRFIEQAFVDKIIEKYDERFPYFVIAPGVAIPHAGFNDGVNELGFSLLKLDYPVRFSNKLSAKVLLMIAPVDNYLHQTAVQAFYNCMLKEEYRQELFGLQTATEIKQFFLKNIQ</sequence>
<organism evidence="15 16">
    <name type="scientific">Candidatus Enterococcus ferrettii</name>
    <dbReference type="NCBI Taxonomy" id="2815324"/>
    <lineage>
        <taxon>Bacteria</taxon>
        <taxon>Bacillati</taxon>
        <taxon>Bacillota</taxon>
        <taxon>Bacilli</taxon>
        <taxon>Lactobacillales</taxon>
        <taxon>Enterococcaceae</taxon>
        <taxon>Enterococcus</taxon>
    </lineage>
</organism>
<dbReference type="InterPro" id="IPR011608">
    <property type="entry name" value="PRD"/>
</dbReference>
<dbReference type="Pfam" id="PF00359">
    <property type="entry name" value="PTS_EIIA_2"/>
    <property type="match status" value="1"/>
</dbReference>
<comment type="caution">
    <text evidence="15">The sequence shown here is derived from an EMBL/GenBank/DDBJ whole genome shotgun (WGS) entry which is preliminary data.</text>
</comment>
<evidence type="ECO:0000256" key="9">
    <source>
        <dbReference type="ARBA" id="ARBA00037387"/>
    </source>
</evidence>
<evidence type="ECO:0000256" key="7">
    <source>
        <dbReference type="ARBA" id="ARBA00022777"/>
    </source>
</evidence>
<dbReference type="InterPro" id="IPR007737">
    <property type="entry name" value="Mga_HTH"/>
</dbReference>
<dbReference type="InterPro" id="IPR036634">
    <property type="entry name" value="PRD_sf"/>
</dbReference>
<dbReference type="InterPro" id="IPR051351">
    <property type="entry name" value="Ascorbate-PTS_EIIA_comp"/>
</dbReference>
<dbReference type="Pfam" id="PF00874">
    <property type="entry name" value="PRD"/>
    <property type="match status" value="1"/>
</dbReference>
<dbReference type="Pfam" id="PF05043">
    <property type="entry name" value="Mga"/>
    <property type="match status" value="1"/>
</dbReference>
<evidence type="ECO:0000256" key="6">
    <source>
        <dbReference type="ARBA" id="ARBA00022683"/>
    </source>
</evidence>
<evidence type="ECO:0000256" key="10">
    <source>
        <dbReference type="ARBA" id="ARBA00041175"/>
    </source>
</evidence>
<dbReference type="Gene3D" id="1.10.10.10">
    <property type="entry name" value="Winged helix-like DNA-binding domain superfamily/Winged helix DNA-binding domain"/>
    <property type="match status" value="1"/>
</dbReference>
<keyword evidence="16" id="KW-1185">Reference proteome</keyword>
<evidence type="ECO:0000313" key="16">
    <source>
        <dbReference type="Proteomes" id="UP000664357"/>
    </source>
</evidence>
<feature type="domain" description="PTS EIIB type-2" evidence="13">
    <location>
        <begin position="398"/>
        <end position="488"/>
    </location>
</feature>
<evidence type="ECO:0000256" key="8">
    <source>
        <dbReference type="ARBA" id="ARBA00023159"/>
    </source>
</evidence>
<evidence type="ECO:0000256" key="1">
    <source>
        <dbReference type="ARBA" id="ARBA00004496"/>
    </source>
</evidence>
<evidence type="ECO:0000256" key="11">
    <source>
        <dbReference type="ARBA" id="ARBA00042072"/>
    </source>
</evidence>
<dbReference type="InterPro" id="IPR036388">
    <property type="entry name" value="WH-like_DNA-bd_sf"/>
</dbReference>
<dbReference type="Gene3D" id="3.40.50.2300">
    <property type="match status" value="1"/>
</dbReference>
<keyword evidence="2" id="KW-0813">Transport</keyword>
<evidence type="ECO:0000256" key="4">
    <source>
        <dbReference type="ARBA" id="ARBA00022553"/>
    </source>
</evidence>
<accession>A0ABV0EK20</accession>
<dbReference type="PANTHER" id="PTHR36203">
    <property type="entry name" value="ASCORBATE-SPECIFIC PTS SYSTEM EIIA COMPONENT"/>
    <property type="match status" value="1"/>
</dbReference>
<dbReference type="InterPro" id="IPR016152">
    <property type="entry name" value="PTrfase/Anion_transptr"/>
</dbReference>
<dbReference type="SUPFAM" id="SSF63520">
    <property type="entry name" value="PTS-regulatory domain, PRD"/>
    <property type="match status" value="1"/>
</dbReference>
<feature type="domain" description="PRD" evidence="14">
    <location>
        <begin position="285"/>
        <end position="392"/>
    </location>
</feature>
<dbReference type="SUPFAM" id="SSF55804">
    <property type="entry name" value="Phoshotransferase/anion transport protein"/>
    <property type="match status" value="1"/>
</dbReference>
<proteinExistence type="predicted"/>
<dbReference type="RefSeq" id="WP_207700725.1">
    <property type="nucleotide sequence ID" value="NZ_JAFREL020000001.1"/>
</dbReference>
<dbReference type="PROSITE" id="PS51372">
    <property type="entry name" value="PRD_2"/>
    <property type="match status" value="1"/>
</dbReference>
<dbReference type="PROSITE" id="PS00372">
    <property type="entry name" value="PTS_EIIA_TYPE_2_HIS"/>
    <property type="match status" value="1"/>
</dbReference>
<reference evidence="15 16" key="1">
    <citation type="submission" date="2021-03" db="EMBL/GenBank/DDBJ databases">
        <authorList>
            <person name="Gilmore M.S."/>
            <person name="Schwartzman J."/>
            <person name="Van Tyne D."/>
            <person name="Martin M."/>
            <person name="Earl A.M."/>
            <person name="Manson A.L."/>
            <person name="Straub T."/>
            <person name="Salamzade R."/>
            <person name="Saavedra J."/>
            <person name="Lebreton F."/>
            <person name="Prichula J."/>
            <person name="Schaufler K."/>
            <person name="Gaca A."/>
            <person name="Sgardioli B."/>
            <person name="Wagenaar J."/>
            <person name="Strong T."/>
        </authorList>
    </citation>
    <scope>NUCLEOTIDE SEQUENCE [LARGE SCALE GENOMIC DNA]</scope>
    <source>
        <strain evidence="15 16">665A</strain>
    </source>
</reference>